<evidence type="ECO:0000313" key="1">
    <source>
        <dbReference type="EMBL" id="CAB4853567.1"/>
    </source>
</evidence>
<sequence length="99" mass="10413">MHGRPAATGAGGDDTLDEFGGLQRLEVLANRSVGETELGGQFRRSCCVGALEPLDDAALGTGQIGSDGGDAWEPSDYESDYFVKGYGRERALALTKCQT</sequence>
<gene>
    <name evidence="1" type="ORF">UFOPK3267_03099</name>
</gene>
<reference evidence="1" key="1">
    <citation type="submission" date="2020-05" db="EMBL/GenBank/DDBJ databases">
        <authorList>
            <person name="Chiriac C."/>
            <person name="Salcher M."/>
            <person name="Ghai R."/>
            <person name="Kavagutti S V."/>
        </authorList>
    </citation>
    <scope>NUCLEOTIDE SEQUENCE</scope>
</reference>
<protein>
    <submittedName>
        <fullName evidence="1">Unannotated protein</fullName>
    </submittedName>
</protein>
<proteinExistence type="predicted"/>
<dbReference type="EMBL" id="CAFBIY010000283">
    <property type="protein sequence ID" value="CAB4853567.1"/>
    <property type="molecule type" value="Genomic_DNA"/>
</dbReference>
<accession>A0A6J7C682</accession>
<dbReference type="AlphaFoldDB" id="A0A6J7C682"/>
<name>A0A6J7C682_9ZZZZ</name>
<organism evidence="1">
    <name type="scientific">freshwater metagenome</name>
    <dbReference type="NCBI Taxonomy" id="449393"/>
    <lineage>
        <taxon>unclassified sequences</taxon>
        <taxon>metagenomes</taxon>
        <taxon>ecological metagenomes</taxon>
    </lineage>
</organism>